<protein>
    <recommendedName>
        <fullName evidence="3">PAAR domain-containing protein</fullName>
    </recommendedName>
</protein>
<dbReference type="InterPro" id="IPR008727">
    <property type="entry name" value="PAAR_motif"/>
</dbReference>
<dbReference type="OrthoDB" id="6860016at2"/>
<proteinExistence type="predicted"/>
<gene>
    <name evidence="1" type="ORF">GEAM_4113</name>
</gene>
<comment type="caution">
    <text evidence="1">The sequence shown here is derived from an EMBL/GenBank/DDBJ whole genome shotgun (WGS) entry which is preliminary data.</text>
</comment>
<dbReference type="EMBL" id="JMPJ01000073">
    <property type="protein sequence ID" value="KFC77776.1"/>
    <property type="molecule type" value="Genomic_DNA"/>
</dbReference>
<dbReference type="Proteomes" id="UP000028640">
    <property type="component" value="Unassembled WGS sequence"/>
</dbReference>
<dbReference type="CDD" id="cd14744">
    <property type="entry name" value="PAAR_CT_2"/>
    <property type="match status" value="1"/>
</dbReference>
<dbReference type="AlphaFoldDB" id="A0A085G231"/>
<evidence type="ECO:0008006" key="3">
    <source>
        <dbReference type="Google" id="ProtNLM"/>
    </source>
</evidence>
<dbReference type="Pfam" id="PF05488">
    <property type="entry name" value="PAAR_motif"/>
    <property type="match status" value="1"/>
</dbReference>
<evidence type="ECO:0000313" key="1">
    <source>
        <dbReference type="EMBL" id="KFC77776.1"/>
    </source>
</evidence>
<reference evidence="1 2" key="1">
    <citation type="submission" date="2014-05" db="EMBL/GenBank/DDBJ databases">
        <title>ATOL: Assembling a taxonomically balanced genome-scale reconstruction of the evolutionary history of the Enterobacteriaceae.</title>
        <authorList>
            <person name="Plunkett G.III."/>
            <person name="Neeno-Eckwall E.C."/>
            <person name="Glasner J.D."/>
            <person name="Perna N.T."/>
        </authorList>
    </citation>
    <scope>NUCLEOTIDE SEQUENCE [LARGE SCALE GENOMIC DNA]</scope>
    <source>
        <strain evidence="1 2">ATCC 33852</strain>
    </source>
</reference>
<accession>A0A085G231</accession>
<dbReference type="RefSeq" id="WP_072009939.1">
    <property type="nucleotide sequence ID" value="NZ_JMPJ01000073.1"/>
</dbReference>
<sequence>MSQSFIVLGDTTTHGGTICEGEPLLSIDGAAAVLTGHRFDCPKCGVEAMLIGTSPVSVLGRSRVLEGDEATCGAIALHYGSAVSESFYK</sequence>
<dbReference type="STRING" id="910964.GEAM_4113"/>
<name>A0A085G231_EWIA3</name>
<keyword evidence="2" id="KW-1185">Reference proteome</keyword>
<organism evidence="1 2">
    <name type="scientific">Ewingella americana (strain ATCC 33852 / DSM 4580 / CCUG 14506 / JCM 5911 / LMG 7869 / NCTC 12157 / CDC 1468-78)</name>
    <dbReference type="NCBI Taxonomy" id="910964"/>
    <lineage>
        <taxon>Bacteria</taxon>
        <taxon>Pseudomonadati</taxon>
        <taxon>Pseudomonadota</taxon>
        <taxon>Gammaproteobacteria</taxon>
        <taxon>Enterobacterales</taxon>
        <taxon>Yersiniaceae</taxon>
        <taxon>Ewingella</taxon>
    </lineage>
</organism>
<dbReference type="GeneID" id="78382460"/>
<dbReference type="eggNOG" id="COG4104">
    <property type="taxonomic scope" value="Bacteria"/>
</dbReference>
<evidence type="ECO:0000313" key="2">
    <source>
        <dbReference type="Proteomes" id="UP000028640"/>
    </source>
</evidence>